<dbReference type="Gene3D" id="3.40.50.620">
    <property type="entry name" value="HUPs"/>
    <property type="match status" value="2"/>
</dbReference>
<dbReference type="RefSeq" id="WP_345091385.1">
    <property type="nucleotide sequence ID" value="NZ_BAAAWG010000019.1"/>
</dbReference>
<evidence type="ECO:0000313" key="4">
    <source>
        <dbReference type="Proteomes" id="UP001596241"/>
    </source>
</evidence>
<dbReference type="EMBL" id="JBHSPW010000005">
    <property type="protein sequence ID" value="MFC5893760.1"/>
    <property type="molecule type" value="Genomic_DNA"/>
</dbReference>
<evidence type="ECO:0000313" key="3">
    <source>
        <dbReference type="EMBL" id="MFC5893760.1"/>
    </source>
</evidence>
<dbReference type="InterPro" id="IPR006016">
    <property type="entry name" value="UspA"/>
</dbReference>
<accession>A0ABW1FHM2</accession>
<organism evidence="3 4">
    <name type="scientific">Streptomyces ramulosus</name>
    <dbReference type="NCBI Taxonomy" id="47762"/>
    <lineage>
        <taxon>Bacteria</taxon>
        <taxon>Bacillati</taxon>
        <taxon>Actinomycetota</taxon>
        <taxon>Actinomycetes</taxon>
        <taxon>Kitasatosporales</taxon>
        <taxon>Streptomycetaceae</taxon>
        <taxon>Streptomyces</taxon>
    </lineage>
</organism>
<evidence type="ECO:0000256" key="1">
    <source>
        <dbReference type="ARBA" id="ARBA00008791"/>
    </source>
</evidence>
<feature type="domain" description="UspA" evidence="2">
    <location>
        <begin position="146"/>
        <end position="274"/>
    </location>
</feature>
<gene>
    <name evidence="3" type="ORF">ACFP3M_13110</name>
</gene>
<evidence type="ECO:0000259" key="2">
    <source>
        <dbReference type="Pfam" id="PF00582"/>
    </source>
</evidence>
<comment type="similarity">
    <text evidence="1">Belongs to the universal stress protein A family.</text>
</comment>
<dbReference type="Proteomes" id="UP001596241">
    <property type="component" value="Unassembled WGS sequence"/>
</dbReference>
<comment type="caution">
    <text evidence="3">The sequence shown here is derived from an EMBL/GenBank/DDBJ whole genome shotgun (WGS) entry which is preliminary data.</text>
</comment>
<dbReference type="PANTHER" id="PTHR46268">
    <property type="entry name" value="STRESS RESPONSE PROTEIN NHAX"/>
    <property type="match status" value="1"/>
</dbReference>
<feature type="domain" description="UspA" evidence="2">
    <location>
        <begin position="3"/>
        <end position="134"/>
    </location>
</feature>
<dbReference type="InterPro" id="IPR014729">
    <property type="entry name" value="Rossmann-like_a/b/a_fold"/>
</dbReference>
<reference evidence="4" key="1">
    <citation type="journal article" date="2019" name="Int. J. Syst. Evol. Microbiol.">
        <title>The Global Catalogue of Microorganisms (GCM) 10K type strain sequencing project: providing services to taxonomists for standard genome sequencing and annotation.</title>
        <authorList>
            <consortium name="The Broad Institute Genomics Platform"/>
            <consortium name="The Broad Institute Genome Sequencing Center for Infectious Disease"/>
            <person name="Wu L."/>
            <person name="Ma J."/>
        </authorList>
    </citation>
    <scope>NUCLEOTIDE SEQUENCE [LARGE SCALE GENOMIC DNA]</scope>
    <source>
        <strain evidence="4">CGMCC 1.15809</strain>
    </source>
</reference>
<protein>
    <submittedName>
        <fullName evidence="3">Universal stress protein</fullName>
    </submittedName>
</protein>
<keyword evidence="4" id="KW-1185">Reference proteome</keyword>
<dbReference type="PANTHER" id="PTHR46268:SF6">
    <property type="entry name" value="UNIVERSAL STRESS PROTEIN UP12"/>
    <property type="match status" value="1"/>
</dbReference>
<proteinExistence type="inferred from homology"/>
<dbReference type="SUPFAM" id="SSF52402">
    <property type="entry name" value="Adenine nucleotide alpha hydrolases-like"/>
    <property type="match status" value="2"/>
</dbReference>
<name>A0ABW1FHM2_9ACTN</name>
<sequence>MNDILVGVDPQELSVPALVWAADEAAHRKVRLRLVTVAPPLRYGAFTRRSALLIRAQSALATAEDLVRELHAGLWTATEFLDGPPVAVLRDRTVHAALAVLGSRRLGRVAEVLGETSVAIPLAARAHCPVVVVRAPERPAIHPPLVVVGVDGGRDCRAAVGFAVAEAALREARLRAVWVWPGPLPHRDDAAQELAARRRALAEAVAGWAERYPEVPVEQQVVRGRPVEQLSRVSYAALAVVVGRGSHGGRCAGRLGSTVHGLLHRAACPVVAVPPEG</sequence>
<dbReference type="Pfam" id="PF00582">
    <property type="entry name" value="Usp"/>
    <property type="match status" value="2"/>
</dbReference>